<evidence type="ECO:0000313" key="1">
    <source>
        <dbReference type="EMBL" id="CCH01943.1"/>
    </source>
</evidence>
<protein>
    <recommendedName>
        <fullName evidence="3">Phage portal protein, HK97 family</fullName>
    </recommendedName>
</protein>
<evidence type="ECO:0000313" key="2">
    <source>
        <dbReference type="Proteomes" id="UP000011058"/>
    </source>
</evidence>
<sequence>MLSLLKRAFPTRGSTAIEAQVISDQSGFATSLPNSGLLSGRSWLTIAASDLRKTKKAYINPYIFIVANWKASRFSQATPLLYEVKNEKAYRLWTQRKGYDRLDDVEHRRKALEEIAFEDAGCEQLLTRPNPTQTWAELMYGHSIYHDFGNSLIRKITPGKGLNADKAKELWLLPTARWQGVTASLAGYEYYIDNQGQKLPAAEVCHIRRFNPMFNDDDTALWGLSKLVSSQQLVDRSNAALEAEYALMINQGKKTIIFPKSEKGVGLNPQEFANMTLAMETVRRKLKHTKTGDFANFNTELGLLEIGMSAADLGIGDTHGLTKEDLCALWGFNTLAVFSPMDNAKYSNLQEATKMSLRQGILPDLYLTYDKLSQFILGKRDLKKRKVILQPNTDVFPELQPDYKSIKEKADGMILTPNERREMFGWGRLDFEGMDTPMVPSGWIPLTDLVNPAQQQDALPDDEY</sequence>
<dbReference type="OrthoDB" id="875821at2"/>
<gene>
    <name evidence="1" type="ORF">FAES_3937</name>
</gene>
<keyword evidence="2" id="KW-1185">Reference proteome</keyword>
<organism evidence="1 2">
    <name type="scientific">Fibrella aestuarina BUZ 2</name>
    <dbReference type="NCBI Taxonomy" id="1166018"/>
    <lineage>
        <taxon>Bacteria</taxon>
        <taxon>Pseudomonadati</taxon>
        <taxon>Bacteroidota</taxon>
        <taxon>Cytophagia</taxon>
        <taxon>Cytophagales</taxon>
        <taxon>Spirosomataceae</taxon>
        <taxon>Fibrella</taxon>
    </lineage>
</organism>
<dbReference type="AlphaFoldDB" id="I0KCU0"/>
<dbReference type="Pfam" id="PF04860">
    <property type="entry name" value="Phage_portal"/>
    <property type="match status" value="1"/>
</dbReference>
<dbReference type="Proteomes" id="UP000011058">
    <property type="component" value="Chromosome"/>
</dbReference>
<proteinExistence type="predicted"/>
<dbReference type="HOGENOM" id="CLU_588944_0_0_10"/>
<accession>I0KCU0</accession>
<dbReference type="KEGG" id="fae:FAES_3937"/>
<dbReference type="STRING" id="1166018.FAES_3937"/>
<dbReference type="eggNOG" id="COG4695">
    <property type="taxonomic scope" value="Bacteria"/>
</dbReference>
<dbReference type="RefSeq" id="WP_015333042.1">
    <property type="nucleotide sequence ID" value="NC_020054.1"/>
</dbReference>
<name>I0KCU0_9BACT</name>
<dbReference type="InterPro" id="IPR006944">
    <property type="entry name" value="Phage/GTA_portal"/>
</dbReference>
<dbReference type="EMBL" id="HE796683">
    <property type="protein sequence ID" value="CCH01943.1"/>
    <property type="molecule type" value="Genomic_DNA"/>
</dbReference>
<reference evidence="1 2" key="1">
    <citation type="journal article" date="2012" name="J. Bacteriol.">
        <title>Genome Sequence of Fibrella aestuarina BUZ 2T, a Filamentous Marine Bacterium.</title>
        <authorList>
            <person name="Filippini M."/>
            <person name="Qi W."/>
            <person name="Blom J."/>
            <person name="Goesmann A."/>
            <person name="Smits T.H."/>
            <person name="Bagheri H.C."/>
        </authorList>
    </citation>
    <scope>NUCLEOTIDE SEQUENCE [LARGE SCALE GENOMIC DNA]</scope>
    <source>
        <strain evidence="2">BUZ 2T</strain>
    </source>
</reference>
<evidence type="ECO:0008006" key="3">
    <source>
        <dbReference type="Google" id="ProtNLM"/>
    </source>
</evidence>